<evidence type="ECO:0000313" key="2">
    <source>
        <dbReference type="EMBL" id="MUM64872.1"/>
    </source>
</evidence>
<dbReference type="Proteomes" id="UP000440125">
    <property type="component" value="Unassembled WGS sequence"/>
</dbReference>
<dbReference type="EMBL" id="WFIY01000004">
    <property type="protein sequence ID" value="MUM64872.1"/>
    <property type="molecule type" value="Genomic_DNA"/>
</dbReference>
<feature type="transmembrane region" description="Helical" evidence="1">
    <location>
        <begin position="52"/>
        <end position="76"/>
    </location>
</feature>
<organism evidence="2 3">
    <name type="scientific">Acidianus infernus</name>
    <dbReference type="NCBI Taxonomy" id="12915"/>
    <lineage>
        <taxon>Archaea</taxon>
        <taxon>Thermoproteota</taxon>
        <taxon>Thermoprotei</taxon>
        <taxon>Sulfolobales</taxon>
        <taxon>Sulfolobaceae</taxon>
        <taxon>Acidianus</taxon>
    </lineage>
</organism>
<reference evidence="2 3" key="1">
    <citation type="submission" date="2019-10" db="EMBL/GenBank/DDBJ databases">
        <title>Genome Sequences from Six Type Strain Members of the Archaeal Family Sulfolobaceae: Acidianus ambivalens, Acidianus infernus, Metallosphaera prunae, Stygiolobus azoricus, Sulfolobus metallicus, and Sulfurisphaera ohwakuensis.</title>
        <authorList>
            <person name="Counts J.A."/>
            <person name="Kelly R.M."/>
        </authorList>
    </citation>
    <scope>NUCLEOTIDE SEQUENCE [LARGE SCALE GENOMIC DNA]</scope>
    <source>
        <strain evidence="2 3">DSM 3191</strain>
    </source>
</reference>
<comment type="caution">
    <text evidence="2">The sequence shown here is derived from an EMBL/GenBank/DDBJ whole genome shotgun (WGS) entry which is preliminary data.</text>
</comment>
<proteinExistence type="predicted"/>
<accession>A0A6A9QCE2</accession>
<sequence>MGLVPINFILNVIHGFFGMIYYGAILLFGLFFPKLEKLEREEEILTSLFPSLVSFIESTGMITVVFGAGEFIHYMIGYYKDGGVQEVQKALLTGWGFSILVGGILGLAGFFIGLNIAFLFERIFKAYRSIDPSSIEELNVLKSKLSFYSKLGAILLTLSVIFMILGVSFLPLPQIK</sequence>
<keyword evidence="1" id="KW-0812">Transmembrane</keyword>
<feature type="transmembrane region" description="Helical" evidence="1">
    <location>
        <begin position="96"/>
        <end position="120"/>
    </location>
</feature>
<keyword evidence="3" id="KW-1185">Reference proteome</keyword>
<gene>
    <name evidence="2" type="ORF">D1867_06360</name>
</gene>
<protein>
    <submittedName>
        <fullName evidence="2">Uncharacterized protein</fullName>
    </submittedName>
</protein>
<name>A0A6A9QCE2_ACIIN</name>
<feature type="transmembrane region" description="Helical" evidence="1">
    <location>
        <begin position="12"/>
        <end position="32"/>
    </location>
</feature>
<keyword evidence="1" id="KW-1133">Transmembrane helix</keyword>
<feature type="transmembrane region" description="Helical" evidence="1">
    <location>
        <begin position="151"/>
        <end position="172"/>
    </location>
</feature>
<dbReference type="AlphaFoldDB" id="A0A6A9QCE2"/>
<evidence type="ECO:0000256" key="1">
    <source>
        <dbReference type="SAM" id="Phobius"/>
    </source>
</evidence>
<keyword evidence="1" id="KW-0472">Membrane</keyword>
<evidence type="ECO:0000313" key="3">
    <source>
        <dbReference type="Proteomes" id="UP000440125"/>
    </source>
</evidence>